<evidence type="ECO:0000256" key="7">
    <source>
        <dbReference type="ARBA" id="ARBA00030395"/>
    </source>
</evidence>
<protein>
    <recommendedName>
        <fullName evidence="3">Urease</fullName>
        <ecNumber evidence="2">3.5.1.5</ecNumber>
    </recommendedName>
    <alternativeName>
        <fullName evidence="7">Urea amidohydrolase</fullName>
    </alternativeName>
</protein>
<dbReference type="GO" id="GO:0043419">
    <property type="term" value="P:urea catabolic process"/>
    <property type="evidence" value="ECO:0007669"/>
    <property type="project" value="InterPro"/>
</dbReference>
<keyword evidence="5 10" id="KW-0479">Metal-binding</keyword>
<organism evidence="16 17">
    <name type="scientific">Parachaetomium inaequale</name>
    <dbReference type="NCBI Taxonomy" id="2588326"/>
    <lineage>
        <taxon>Eukaryota</taxon>
        <taxon>Fungi</taxon>
        <taxon>Dikarya</taxon>
        <taxon>Ascomycota</taxon>
        <taxon>Pezizomycotina</taxon>
        <taxon>Sordariomycetes</taxon>
        <taxon>Sordariomycetidae</taxon>
        <taxon>Sordariales</taxon>
        <taxon>Chaetomiaceae</taxon>
        <taxon>Parachaetomium</taxon>
    </lineage>
</organism>
<sequence length="1411" mass="153953">MARSTRSSAKRDFQPESSWRMVEGGENDSFDTSILHDDVEDFITSSGSQAAGSSQPFSIGGSQPWSIGGSQDDNIENFLSKAEDDEQVLLRSPFRPSVPKSVRQSSRDNIMRHHSPEPEFYMPRVDVDSPRRSSTWSSTTVRAPAPPPTPPKLRRRQIGAPGSPGKGGRGNEGKSRWEDRQAPFDDRASSTSQSAAWSDALGWVLGKPLAILLSLYITFGGVIVLQNLATKSLYTSLSPICRVPGVSWMDLPFCPELKPPAGAEKGARQPVKFDGLMDAQDKFQRVAEMAADGLSLPMEMKRSESAIRDLRTVVRHSALISKEELILEFDGFIDTAQTATSVLQRFNTRVSSTIDSVISMTRWTSRNLEPFDMDRSSSDQGGGGGLAGRISAWTEWLFSPFQPTLLSERYLVDRYVEHTELVQDKVGQLILEARDVLRTLARAEEHLGAIYDFVARTQRTVQGRKDDILWTLWTLVGANNRRLSNFNGQLALLKQVDAQRSEAVRLVNELVVELEKIQASLGDLKGRVAEAGLVRAQAEVPLSVHIETINRGVERLEAARSRIRAIEDDRIDKITISQLGFLAQRRLARGVRLNHVEATALIASNLHELIRDGNHTVADLMSLGSTMLGRRHVLPEVCSTLHDIQVEGTFPAGTFLVTVQNPIATDDGDLARALYGSFIPVPENADELFPRPPDEDYAYEKQPGAIVCVKDAVIKLNEGKKRIKLQVTSKGDRPIQVGSHYHFIEVNPQLEFDRLRSYGYRLDLPSGSSIRFEPGDTKTVTLVEIGGLKVIRGGNAIASGRVDFGRLKEIQDRLQEAGFAHVPDPAGDMAHLSEGGDLVHMIEGATIDRNTYATMFGPTTGDLVRLGKTDLWIKVEKDYTVYGDECKFGGGKTLRDGMGAATGRTSAESLDLVVTNALIIDWTGIFKADIGVKDGYIVNIGKAGNPDVMSGVTPGMIVGSCTDVIAGEGKIVTAGGIDSHIHFICPQQVDEAISSGITTMVGGGTGPSANTSATTCTPGPYFIREILRGADKLPVNIGITAKGNDSGPVALREMVKAGACGLKLHEDWGSHPAAIDTCLTVCDELDVQCMIHTDTLNESGYVEQTLKAINGRTLHAYHTEGAGGGHAPDIIRIAEYPNILPSSTNPTRPYTRNTLEEHLDMLMVCHHLTKDIPEDVAFAESRIRAETIAAEDVLHDLGAISMMSSDSQAMGRCGEVILRTWHTAHKNKVQRGPLPEDEGTGADNFRVKRYISKYTINPAIAQGMSHMIGSIEKNKLADFVLWDPAWFGTKPTSVVKCGMIAYAQMGDANASIPSIQPKLARPMFAAFIPQTSVAFVSQAGIDSGVVGTYGLKKRIVPVRGCRSVGKKDLKFNDAMPRMRVDPESYVVEADGEVCDSEPMAELPLAQSAYFY</sequence>
<evidence type="ECO:0000256" key="11">
    <source>
        <dbReference type="PIRSR" id="PIRSR611612-52"/>
    </source>
</evidence>
<dbReference type="PRINTS" id="PR01752">
    <property type="entry name" value="UREASE"/>
</dbReference>
<dbReference type="NCBIfam" id="TIGR01792">
    <property type="entry name" value="urease_alph"/>
    <property type="match status" value="1"/>
</dbReference>
<feature type="region of interest" description="Disordered" evidence="13">
    <location>
        <begin position="1"/>
        <end position="76"/>
    </location>
</feature>
<evidence type="ECO:0000256" key="14">
    <source>
        <dbReference type="SAM" id="Phobius"/>
    </source>
</evidence>
<dbReference type="InterPro" id="IPR032466">
    <property type="entry name" value="Metal_Hydrolase"/>
</dbReference>
<evidence type="ECO:0000256" key="2">
    <source>
        <dbReference type="ARBA" id="ARBA00012934"/>
    </source>
</evidence>
<evidence type="ECO:0000256" key="9">
    <source>
        <dbReference type="PIRSR" id="PIRSR611612-50"/>
    </source>
</evidence>
<keyword evidence="6 12" id="KW-0378">Hydrolase</keyword>
<dbReference type="EC" id="3.5.1.5" evidence="2"/>
<dbReference type="CDD" id="cd00375">
    <property type="entry name" value="Urease_alpha"/>
    <property type="match status" value="1"/>
</dbReference>
<evidence type="ECO:0000256" key="13">
    <source>
        <dbReference type="SAM" id="MobiDB-lite"/>
    </source>
</evidence>
<dbReference type="EMBL" id="MU854318">
    <property type="protein sequence ID" value="KAK4044470.1"/>
    <property type="molecule type" value="Genomic_DNA"/>
</dbReference>
<keyword evidence="14" id="KW-1133">Transmembrane helix</keyword>
<dbReference type="NCBIfam" id="NF009686">
    <property type="entry name" value="PRK13207.1"/>
    <property type="match status" value="1"/>
</dbReference>
<dbReference type="InterPro" id="IPR050112">
    <property type="entry name" value="Urease_alpha_subunit"/>
</dbReference>
<dbReference type="Pfam" id="PF00547">
    <property type="entry name" value="Urease_gamma"/>
    <property type="match status" value="1"/>
</dbReference>
<dbReference type="HAMAP" id="MF_01953">
    <property type="entry name" value="Urease_alpha"/>
    <property type="match status" value="1"/>
</dbReference>
<evidence type="ECO:0000256" key="8">
    <source>
        <dbReference type="ARBA" id="ARBA00047778"/>
    </source>
</evidence>
<dbReference type="Pfam" id="PF01979">
    <property type="entry name" value="Amidohydro_1"/>
    <property type="match status" value="1"/>
</dbReference>
<dbReference type="InterPro" id="IPR017950">
    <property type="entry name" value="Urease_AS"/>
</dbReference>
<evidence type="ECO:0000256" key="1">
    <source>
        <dbReference type="ARBA" id="ARBA00004897"/>
    </source>
</evidence>
<evidence type="ECO:0000256" key="6">
    <source>
        <dbReference type="ARBA" id="ARBA00022801"/>
    </source>
</evidence>
<feature type="region of interest" description="Disordered" evidence="13">
    <location>
        <begin position="90"/>
        <end position="191"/>
    </location>
</feature>
<dbReference type="CDD" id="cd00407">
    <property type="entry name" value="Urease_beta"/>
    <property type="match status" value="1"/>
</dbReference>
<feature type="binding site" evidence="10">
    <location>
        <position position="1092"/>
    </location>
    <ligand>
        <name>Ni(2+)</name>
        <dbReference type="ChEBI" id="CHEBI:49786"/>
        <label>2</label>
    </ligand>
</feature>
<feature type="binding site" evidence="10">
    <location>
        <position position="982"/>
    </location>
    <ligand>
        <name>Ni(2+)</name>
        <dbReference type="ChEBI" id="CHEBI:49786"/>
        <label>1</label>
    </ligand>
</feature>
<dbReference type="PANTHER" id="PTHR43440">
    <property type="entry name" value="UREASE"/>
    <property type="match status" value="1"/>
</dbReference>
<dbReference type="InterPro" id="IPR017951">
    <property type="entry name" value="Urease_asu_c"/>
</dbReference>
<evidence type="ECO:0000259" key="15">
    <source>
        <dbReference type="PROSITE" id="PS51368"/>
    </source>
</evidence>
<name>A0AAN6PTV0_9PEZI</name>
<proteinExistence type="inferred from homology"/>
<feature type="transmembrane region" description="Helical" evidence="14">
    <location>
        <begin position="209"/>
        <end position="229"/>
    </location>
</feature>
<dbReference type="InterPro" id="IPR002026">
    <property type="entry name" value="Urease_gamma/gamma-beta_su"/>
</dbReference>
<keyword evidence="17" id="KW-1185">Reference proteome</keyword>
<feature type="modified residue" description="N6-carboxylysine" evidence="9">
    <location>
        <position position="1063"/>
    </location>
</feature>
<dbReference type="SUPFAM" id="SSF51556">
    <property type="entry name" value="Metallo-dependent hydrolases"/>
    <property type="match status" value="1"/>
</dbReference>
<dbReference type="Proteomes" id="UP001303115">
    <property type="component" value="Unassembled WGS sequence"/>
</dbReference>
<feature type="binding site" evidence="10">
    <location>
        <position position="1118"/>
    </location>
    <ligand>
        <name>Ni(2+)</name>
        <dbReference type="ChEBI" id="CHEBI:49786"/>
        <label>2</label>
    </ligand>
</feature>
<keyword evidence="4 10" id="KW-0533">Nickel</keyword>
<feature type="compositionally biased region" description="Basic and acidic residues" evidence="13">
    <location>
        <begin position="169"/>
        <end position="188"/>
    </location>
</feature>
<keyword evidence="14" id="KW-0472">Membrane</keyword>
<gene>
    <name evidence="16" type="ORF">C8A01DRAFT_42654</name>
</gene>
<dbReference type="CDD" id="cd00390">
    <property type="entry name" value="Urease_gamma"/>
    <property type="match status" value="1"/>
</dbReference>
<reference evidence="17" key="1">
    <citation type="journal article" date="2023" name="Mol. Phylogenet. Evol.">
        <title>Genome-scale phylogeny and comparative genomics of the fungal order Sordariales.</title>
        <authorList>
            <person name="Hensen N."/>
            <person name="Bonometti L."/>
            <person name="Westerberg I."/>
            <person name="Brannstrom I.O."/>
            <person name="Guillou S."/>
            <person name="Cros-Aarteil S."/>
            <person name="Calhoun S."/>
            <person name="Haridas S."/>
            <person name="Kuo A."/>
            <person name="Mondo S."/>
            <person name="Pangilinan J."/>
            <person name="Riley R."/>
            <person name="LaButti K."/>
            <person name="Andreopoulos B."/>
            <person name="Lipzen A."/>
            <person name="Chen C."/>
            <person name="Yan M."/>
            <person name="Daum C."/>
            <person name="Ng V."/>
            <person name="Clum A."/>
            <person name="Steindorff A."/>
            <person name="Ohm R.A."/>
            <person name="Martin F."/>
            <person name="Silar P."/>
            <person name="Natvig D.O."/>
            <person name="Lalanne C."/>
            <person name="Gautier V."/>
            <person name="Ament-Velasquez S.L."/>
            <person name="Kruys A."/>
            <person name="Hutchinson M.I."/>
            <person name="Powell A.J."/>
            <person name="Barry K."/>
            <person name="Miller A.N."/>
            <person name="Grigoriev I.V."/>
            <person name="Debuchy R."/>
            <person name="Gladieux P."/>
            <person name="Hiltunen Thoren M."/>
            <person name="Johannesson H."/>
        </authorList>
    </citation>
    <scope>NUCLEOTIDE SEQUENCE [LARGE SCALE GENOMIC DNA]</scope>
    <source>
        <strain evidence="17">CBS 284.82</strain>
    </source>
</reference>
<dbReference type="InterPro" id="IPR006680">
    <property type="entry name" value="Amidohydro-rel"/>
</dbReference>
<dbReference type="SUPFAM" id="SSF54111">
    <property type="entry name" value="Urease, gamma-subunit"/>
    <property type="match status" value="1"/>
</dbReference>
<comment type="catalytic activity">
    <reaction evidence="8">
        <text>urea + 2 H2O + H(+) = hydrogencarbonate + 2 NH4(+)</text>
        <dbReference type="Rhea" id="RHEA:20557"/>
        <dbReference type="ChEBI" id="CHEBI:15377"/>
        <dbReference type="ChEBI" id="CHEBI:15378"/>
        <dbReference type="ChEBI" id="CHEBI:16199"/>
        <dbReference type="ChEBI" id="CHEBI:17544"/>
        <dbReference type="ChEBI" id="CHEBI:28938"/>
        <dbReference type="EC" id="3.5.1.5"/>
    </reaction>
</comment>
<dbReference type="GO" id="GO:0035550">
    <property type="term" value="C:urease complex"/>
    <property type="evidence" value="ECO:0007669"/>
    <property type="project" value="InterPro"/>
</dbReference>
<evidence type="ECO:0000256" key="12">
    <source>
        <dbReference type="PROSITE-ProRule" id="PRU00700"/>
    </source>
</evidence>
<comment type="caution">
    <text evidence="16">The sequence shown here is derived from an EMBL/GenBank/DDBJ whole genome shotgun (WGS) entry which is preliminary data.</text>
</comment>
<dbReference type="InterPro" id="IPR029754">
    <property type="entry name" value="Urease_Ni-bd"/>
</dbReference>
<dbReference type="Gene3D" id="2.30.40.10">
    <property type="entry name" value="Urease, subunit C, domain 1"/>
    <property type="match status" value="1"/>
</dbReference>
<dbReference type="InterPro" id="IPR005848">
    <property type="entry name" value="Urease_asu"/>
</dbReference>
<dbReference type="NCBIfam" id="TIGR00193">
    <property type="entry name" value="urease_gam"/>
    <property type="match status" value="1"/>
</dbReference>
<dbReference type="Gene3D" id="3.30.280.10">
    <property type="entry name" value="Urease, gamma-like subunit"/>
    <property type="match status" value="1"/>
</dbReference>
<dbReference type="SUPFAM" id="SSF51278">
    <property type="entry name" value="Urease, beta-subunit"/>
    <property type="match status" value="1"/>
</dbReference>
<accession>A0AAN6PTV0</accession>
<dbReference type="FunFam" id="3.30.280.10:FF:000001">
    <property type="entry name" value="Urease subunit alpha"/>
    <property type="match status" value="1"/>
</dbReference>
<evidence type="ECO:0000256" key="4">
    <source>
        <dbReference type="ARBA" id="ARBA00022596"/>
    </source>
</evidence>
<comment type="PTM">
    <text evidence="9">Carbamylation allows a single lysine to coordinate two nickel ions.</text>
</comment>
<dbReference type="Pfam" id="PF00699">
    <property type="entry name" value="Urease_beta"/>
    <property type="match status" value="1"/>
</dbReference>
<feature type="compositionally biased region" description="Low complexity" evidence="13">
    <location>
        <begin position="45"/>
        <end position="55"/>
    </location>
</feature>
<dbReference type="InterPro" id="IPR011059">
    <property type="entry name" value="Metal-dep_hydrolase_composite"/>
</dbReference>
<feature type="binding site" evidence="10">
    <location>
        <position position="980"/>
    </location>
    <ligand>
        <name>Ni(2+)</name>
        <dbReference type="ChEBI" id="CHEBI:49786"/>
        <label>1</label>
    </ligand>
</feature>
<evidence type="ECO:0000256" key="10">
    <source>
        <dbReference type="PIRSR" id="PIRSR611612-51"/>
    </source>
</evidence>
<feature type="binding site" evidence="10">
    <location>
        <position position="1206"/>
    </location>
    <ligand>
        <name>Ni(2+)</name>
        <dbReference type="ChEBI" id="CHEBI:49786"/>
        <label>1</label>
    </ligand>
</feature>
<feature type="binding site" evidence="12">
    <location>
        <position position="1065"/>
    </location>
    <ligand>
        <name>substrate</name>
    </ligand>
</feature>
<dbReference type="GO" id="GO:0009039">
    <property type="term" value="F:urease activity"/>
    <property type="evidence" value="ECO:0007669"/>
    <property type="project" value="UniProtKB-EC"/>
</dbReference>
<dbReference type="SUPFAM" id="SSF51338">
    <property type="entry name" value="Composite domain of metallo-dependent hydrolases"/>
    <property type="match status" value="1"/>
</dbReference>
<comment type="cofactor">
    <cofactor evidence="10">
        <name>Ni cation</name>
        <dbReference type="ChEBI" id="CHEBI:25516"/>
    </cofactor>
    <text evidence="10">Binds 2 nickel ions per subunit.</text>
</comment>
<dbReference type="PROSITE" id="PS01120">
    <property type="entry name" value="UREASE_1"/>
    <property type="match status" value="1"/>
</dbReference>
<evidence type="ECO:0000256" key="3">
    <source>
        <dbReference type="ARBA" id="ARBA00013883"/>
    </source>
</evidence>
<feature type="binding site" description="via carbamate group" evidence="10">
    <location>
        <position position="1063"/>
    </location>
    <ligand>
        <name>Ni(2+)</name>
        <dbReference type="ChEBI" id="CHEBI:49786"/>
        <label>2</label>
    </ligand>
</feature>
<feature type="compositionally biased region" description="Polar residues" evidence="13">
    <location>
        <begin position="56"/>
        <end position="72"/>
    </location>
</feature>
<feature type="compositionally biased region" description="Basic and acidic residues" evidence="13">
    <location>
        <begin position="105"/>
        <end position="117"/>
    </location>
</feature>
<dbReference type="Pfam" id="PF00449">
    <property type="entry name" value="Urease_alpha"/>
    <property type="match status" value="1"/>
</dbReference>
<dbReference type="NCBIfam" id="NF009671">
    <property type="entry name" value="PRK13192.1"/>
    <property type="match status" value="1"/>
</dbReference>
<feature type="domain" description="Urease" evidence="15">
    <location>
        <begin position="975"/>
        <end position="1411"/>
    </location>
</feature>
<feature type="active site" description="Proton donor" evidence="11 12">
    <location>
        <position position="1166"/>
    </location>
</feature>
<dbReference type="PROSITE" id="PS00145">
    <property type="entry name" value="UREASE_2"/>
    <property type="match status" value="1"/>
</dbReference>
<evidence type="ECO:0000313" key="17">
    <source>
        <dbReference type="Proteomes" id="UP001303115"/>
    </source>
</evidence>
<evidence type="ECO:0000313" key="16">
    <source>
        <dbReference type="EMBL" id="KAK4044470.1"/>
    </source>
</evidence>
<dbReference type="Gene3D" id="3.20.20.140">
    <property type="entry name" value="Metal-dependent hydrolases"/>
    <property type="match status" value="1"/>
</dbReference>
<comment type="pathway">
    <text evidence="1">Nitrogen metabolism; urea degradation; CO(2) and NH(3) from urea (urease route): step 1/1.</text>
</comment>
<dbReference type="InterPro" id="IPR002019">
    <property type="entry name" value="Urease_beta-like"/>
</dbReference>
<dbReference type="PROSITE" id="PS51368">
    <property type="entry name" value="UREASE_3"/>
    <property type="match status" value="1"/>
</dbReference>
<feature type="binding site" description="via carbamate group" evidence="10">
    <location>
        <position position="1063"/>
    </location>
    <ligand>
        <name>Ni(2+)</name>
        <dbReference type="ChEBI" id="CHEBI:49786"/>
        <label>1</label>
    </ligand>
</feature>
<dbReference type="InterPro" id="IPR011612">
    <property type="entry name" value="Urease_alpha_N_dom"/>
</dbReference>
<keyword evidence="14" id="KW-0812">Transmembrane</keyword>
<feature type="compositionally biased region" description="Low complexity" evidence="13">
    <location>
        <begin position="132"/>
        <end position="143"/>
    </location>
</feature>
<dbReference type="PANTHER" id="PTHR43440:SF1">
    <property type="entry name" value="UREASE"/>
    <property type="match status" value="1"/>
</dbReference>
<evidence type="ECO:0000256" key="5">
    <source>
        <dbReference type="ARBA" id="ARBA00022723"/>
    </source>
</evidence>
<dbReference type="GO" id="GO:0016151">
    <property type="term" value="F:nickel cation binding"/>
    <property type="evidence" value="ECO:0007669"/>
    <property type="project" value="InterPro"/>
</dbReference>
<dbReference type="NCBIfam" id="TIGR00192">
    <property type="entry name" value="urease_beta"/>
    <property type="match status" value="1"/>
</dbReference>
<dbReference type="InterPro" id="IPR036461">
    <property type="entry name" value="Urease_betasu_sf"/>
</dbReference>
<dbReference type="Gene3D" id="2.10.150.10">
    <property type="entry name" value="Urease, beta subunit"/>
    <property type="match status" value="1"/>
</dbReference>
<dbReference type="InterPro" id="IPR036463">
    <property type="entry name" value="Urease_gamma_sf"/>
</dbReference>